<keyword evidence="4 6" id="KW-1133">Transmembrane helix</keyword>
<evidence type="ECO:0000256" key="4">
    <source>
        <dbReference type="ARBA" id="ARBA00022989"/>
    </source>
</evidence>
<feature type="transmembrane region" description="Helical" evidence="6">
    <location>
        <begin position="336"/>
        <end position="358"/>
    </location>
</feature>
<dbReference type="AlphaFoldDB" id="F4GK58"/>
<protein>
    <submittedName>
        <fullName evidence="7">Permease YjgP/YjgQ family protein</fullName>
    </submittedName>
</protein>
<accession>F4GK58</accession>
<keyword evidence="2" id="KW-1003">Cell membrane</keyword>
<feature type="transmembrane region" description="Helical" evidence="6">
    <location>
        <begin position="306"/>
        <end position="330"/>
    </location>
</feature>
<dbReference type="HOGENOM" id="CLU_028799_3_2_12"/>
<dbReference type="GO" id="GO:0015920">
    <property type="term" value="P:lipopolysaccharide transport"/>
    <property type="evidence" value="ECO:0007669"/>
    <property type="project" value="TreeGrafter"/>
</dbReference>
<reference evidence="7 8" key="2">
    <citation type="journal article" date="2012" name="Stand. Genomic Sci.">
        <title>Complete genome sequence of the termite hindgut bacterium Spirochaeta coccoides type strain (SPN1(T)), reclassification in the genus Sphaerochaeta as Sphaerochaeta coccoides comb. nov. and emendations of the family Spirochaetaceae and the genus Sphaerochaeta.</title>
        <authorList>
            <person name="Abt B."/>
            <person name="Han C."/>
            <person name="Scheuner C."/>
            <person name="Lu M."/>
            <person name="Lapidus A."/>
            <person name="Nolan M."/>
            <person name="Lucas S."/>
            <person name="Hammon N."/>
            <person name="Deshpande S."/>
            <person name="Cheng J.F."/>
            <person name="Tapia R."/>
            <person name="Goodwin L.A."/>
            <person name="Pitluck S."/>
            <person name="Liolios K."/>
            <person name="Pagani I."/>
            <person name="Ivanova N."/>
            <person name="Mavromatis K."/>
            <person name="Mikhailova N."/>
            <person name="Huntemann M."/>
            <person name="Pati A."/>
            <person name="Chen A."/>
            <person name="Palaniappan K."/>
            <person name="Land M."/>
            <person name="Hauser L."/>
            <person name="Brambilla E.M."/>
            <person name="Rohde M."/>
            <person name="Spring S."/>
            <person name="Gronow S."/>
            <person name="Goker M."/>
            <person name="Woyke T."/>
            <person name="Bristow J."/>
            <person name="Eisen J.A."/>
            <person name="Markowitz V."/>
            <person name="Hugenholtz P."/>
            <person name="Kyrpides N.C."/>
            <person name="Klenk H.P."/>
            <person name="Detter J.C."/>
        </authorList>
    </citation>
    <scope>NUCLEOTIDE SEQUENCE [LARGE SCALE GENOMIC DNA]</scope>
    <source>
        <strain evidence="8">ATCC BAA-1237 / DSM 17374 / SPN1</strain>
    </source>
</reference>
<dbReference type="RefSeq" id="WP_013739226.1">
    <property type="nucleotide sequence ID" value="NC_015436.1"/>
</dbReference>
<keyword evidence="8" id="KW-1185">Reference proteome</keyword>
<comment type="subcellular location">
    <subcellularLocation>
        <location evidence="1">Cell membrane</location>
        <topology evidence="1">Multi-pass membrane protein</topology>
    </subcellularLocation>
</comment>
<name>F4GK58_PARC1</name>
<evidence type="ECO:0000313" key="7">
    <source>
        <dbReference type="EMBL" id="AEC01830.1"/>
    </source>
</evidence>
<dbReference type="KEGG" id="scc:Spico_0602"/>
<feature type="transmembrane region" description="Helical" evidence="6">
    <location>
        <begin position="12"/>
        <end position="34"/>
    </location>
</feature>
<keyword evidence="5 6" id="KW-0472">Membrane</keyword>
<reference evidence="8" key="1">
    <citation type="submission" date="2011-04" db="EMBL/GenBank/DDBJ databases">
        <title>The complete genome of Spirochaeta coccoides DSM 17374.</title>
        <authorList>
            <person name="Lucas S."/>
            <person name="Copeland A."/>
            <person name="Lapidus A."/>
            <person name="Bruce D."/>
            <person name="Goodwin L."/>
            <person name="Pitluck S."/>
            <person name="Peters L."/>
            <person name="Kyrpides N."/>
            <person name="Mavromatis K."/>
            <person name="Pagani I."/>
            <person name="Ivanova N."/>
            <person name="Ovchinnikova G."/>
            <person name="Lu M."/>
            <person name="Detter J.C."/>
            <person name="Tapia R."/>
            <person name="Han C."/>
            <person name="Land M."/>
            <person name="Hauser L."/>
            <person name="Markowitz V."/>
            <person name="Cheng J.-F."/>
            <person name="Hugenholtz P."/>
            <person name="Woyke T."/>
            <person name="Wu D."/>
            <person name="Spring S."/>
            <person name="Schroeder M."/>
            <person name="Brambilla E."/>
            <person name="Klenk H.-P."/>
            <person name="Eisen J.A."/>
        </authorList>
    </citation>
    <scope>NUCLEOTIDE SEQUENCE [LARGE SCALE GENOMIC DNA]</scope>
    <source>
        <strain evidence="8">ATCC BAA-1237 / DSM 17374 / SPN1</strain>
    </source>
</reference>
<dbReference type="InterPro" id="IPR005495">
    <property type="entry name" value="LptG/LptF_permease"/>
</dbReference>
<dbReference type="GO" id="GO:0043190">
    <property type="term" value="C:ATP-binding cassette (ABC) transporter complex"/>
    <property type="evidence" value="ECO:0007669"/>
    <property type="project" value="TreeGrafter"/>
</dbReference>
<sequence>MKILDRYIMRSFLTVFLSALGICTLLLVAVDLFTNLDSYAKNEVPFFAILRLTVLYIPDAVSLVISPAVIFSATLTLALIHSSNELIPIFCAGIPYIRVIIPMMAVGICVSMTTLAATEYIVIPSRVNRVEVQTEYTGSQTSKDNRNITFVDASGRFVLHAKRYDATRQRIMNMVLIERDGPGGRMTGRTSAGMAQWDETERRWILSDVSIQNFTEGDTVLSFHEDTLMSDILDIEPGLFSYLGTDIKNMDRKTALWYLDNMKGLDPYQWATAATDYYERAYSFLTPFILMIIACSMNYQYKKNVLLFSILTSIGIAIVFYVTQLVTLLLAKQYVISPLTGVFLPLGLMIALSSAFFLRVNRV</sequence>
<evidence type="ECO:0000256" key="6">
    <source>
        <dbReference type="SAM" id="Phobius"/>
    </source>
</evidence>
<evidence type="ECO:0000256" key="3">
    <source>
        <dbReference type="ARBA" id="ARBA00022692"/>
    </source>
</evidence>
<evidence type="ECO:0000256" key="5">
    <source>
        <dbReference type="ARBA" id="ARBA00023136"/>
    </source>
</evidence>
<evidence type="ECO:0000313" key="8">
    <source>
        <dbReference type="Proteomes" id="UP000007939"/>
    </source>
</evidence>
<organism evidence="7 8">
    <name type="scientific">Parasphaerochaeta coccoides (strain ATCC BAA-1237 / DSM 17374 / SPN1)</name>
    <name type="common">Sphaerochaeta coccoides</name>
    <dbReference type="NCBI Taxonomy" id="760011"/>
    <lineage>
        <taxon>Bacteria</taxon>
        <taxon>Pseudomonadati</taxon>
        <taxon>Spirochaetota</taxon>
        <taxon>Spirochaetia</taxon>
        <taxon>Spirochaetales</taxon>
        <taxon>Sphaerochaetaceae</taxon>
        <taxon>Parasphaerochaeta</taxon>
    </lineage>
</organism>
<dbReference type="PANTHER" id="PTHR33529:SF6">
    <property type="entry name" value="YJGP_YJGQ FAMILY PERMEASE"/>
    <property type="match status" value="1"/>
</dbReference>
<proteinExistence type="predicted"/>
<evidence type="ECO:0000256" key="2">
    <source>
        <dbReference type="ARBA" id="ARBA00022475"/>
    </source>
</evidence>
<feature type="transmembrane region" description="Helical" evidence="6">
    <location>
        <begin position="100"/>
        <end position="123"/>
    </location>
</feature>
<gene>
    <name evidence="7" type="ordered locus">Spico_0602</name>
</gene>
<dbReference type="PANTHER" id="PTHR33529">
    <property type="entry name" value="SLR0882 PROTEIN-RELATED"/>
    <property type="match status" value="1"/>
</dbReference>
<dbReference type="STRING" id="760011.Spico_0602"/>
<dbReference type="eggNOG" id="COG0795">
    <property type="taxonomic scope" value="Bacteria"/>
</dbReference>
<keyword evidence="3 6" id="KW-0812">Transmembrane</keyword>
<dbReference type="Pfam" id="PF03739">
    <property type="entry name" value="LptF_LptG"/>
    <property type="match status" value="1"/>
</dbReference>
<dbReference type="EMBL" id="CP002659">
    <property type="protein sequence ID" value="AEC01830.1"/>
    <property type="molecule type" value="Genomic_DNA"/>
</dbReference>
<feature type="transmembrane region" description="Helical" evidence="6">
    <location>
        <begin position="54"/>
        <end position="80"/>
    </location>
</feature>
<evidence type="ECO:0000256" key="1">
    <source>
        <dbReference type="ARBA" id="ARBA00004651"/>
    </source>
</evidence>
<dbReference type="Proteomes" id="UP000007939">
    <property type="component" value="Chromosome"/>
</dbReference>